<dbReference type="SUPFAM" id="SSF51726">
    <property type="entry name" value="UROD/MetE-like"/>
    <property type="match status" value="1"/>
</dbReference>
<evidence type="ECO:0000259" key="1">
    <source>
        <dbReference type="Pfam" id="PF01208"/>
    </source>
</evidence>
<dbReference type="AlphaFoldDB" id="A0A9D1PDD3"/>
<sequence length="330" mass="37715">MLTKKQNLLETIRGGHPDRYVNQYEAIAMVYGTPYSAGNPMPVMGGPAVKNAWGVTISFPEGMPGPFPVHDEEHIVCKDVAHWRDYVKAPNVIFTPEEWEPFVKEAEKIDRNEYFVAPFIAPGIFEQCHYLLEIQNCMMDFYEEPEAMHELVDYITDWELAYAAEICKYLKPDAIFHHDDWGSQQSSFLSVDMFREYYLDAYKKVYGYYKDHGVQLIVHHSDSYAANLVPSMIEMGIDIWQGVMSTNNIPELIKEYGGQITFMGGIDSGKVDKPDWTRENIAKVVEEACQANGTKYYIPCNTMGGPESIYPGVYETISEEIAKVSDRIFK</sequence>
<dbReference type="EMBL" id="DXIQ01000050">
    <property type="protein sequence ID" value="HIV38936.1"/>
    <property type="molecule type" value="Genomic_DNA"/>
</dbReference>
<dbReference type="InterPro" id="IPR038071">
    <property type="entry name" value="UROD/MetE-like_sf"/>
</dbReference>
<gene>
    <name evidence="2" type="ORF">H9747_08050</name>
</gene>
<dbReference type="InterPro" id="IPR052024">
    <property type="entry name" value="Methanogen_methyltrans"/>
</dbReference>
<dbReference type="InterPro" id="IPR000257">
    <property type="entry name" value="Uroporphyrinogen_deCOase"/>
</dbReference>
<dbReference type="PANTHER" id="PTHR47099">
    <property type="entry name" value="METHYLCOBAMIDE:COM METHYLTRANSFERASE MTBA"/>
    <property type="match status" value="1"/>
</dbReference>
<organism evidence="2 3">
    <name type="scientific">Candidatus Blautia stercorigallinarum</name>
    <dbReference type="NCBI Taxonomy" id="2838501"/>
    <lineage>
        <taxon>Bacteria</taxon>
        <taxon>Bacillati</taxon>
        <taxon>Bacillota</taxon>
        <taxon>Clostridia</taxon>
        <taxon>Lachnospirales</taxon>
        <taxon>Lachnospiraceae</taxon>
        <taxon>Blautia</taxon>
    </lineage>
</organism>
<dbReference type="Gene3D" id="3.20.20.210">
    <property type="match status" value="1"/>
</dbReference>
<dbReference type="GO" id="GO:0004853">
    <property type="term" value="F:uroporphyrinogen decarboxylase activity"/>
    <property type="evidence" value="ECO:0007669"/>
    <property type="project" value="InterPro"/>
</dbReference>
<evidence type="ECO:0000313" key="2">
    <source>
        <dbReference type="EMBL" id="HIV38936.1"/>
    </source>
</evidence>
<dbReference type="Pfam" id="PF01208">
    <property type="entry name" value="URO-D"/>
    <property type="match status" value="1"/>
</dbReference>
<comment type="caution">
    <text evidence="2">The sequence shown here is derived from an EMBL/GenBank/DDBJ whole genome shotgun (WGS) entry which is preliminary data.</text>
</comment>
<protein>
    <submittedName>
        <fullName evidence="2">Uroporphyrinogen decarboxylase</fullName>
    </submittedName>
</protein>
<dbReference type="GO" id="GO:0006779">
    <property type="term" value="P:porphyrin-containing compound biosynthetic process"/>
    <property type="evidence" value="ECO:0007669"/>
    <property type="project" value="InterPro"/>
</dbReference>
<reference evidence="2" key="1">
    <citation type="journal article" date="2021" name="PeerJ">
        <title>Extensive microbial diversity within the chicken gut microbiome revealed by metagenomics and culture.</title>
        <authorList>
            <person name="Gilroy R."/>
            <person name="Ravi A."/>
            <person name="Getino M."/>
            <person name="Pursley I."/>
            <person name="Horton D.L."/>
            <person name="Alikhan N.F."/>
            <person name="Baker D."/>
            <person name="Gharbi K."/>
            <person name="Hall N."/>
            <person name="Watson M."/>
            <person name="Adriaenssens E.M."/>
            <person name="Foster-Nyarko E."/>
            <person name="Jarju S."/>
            <person name="Secka A."/>
            <person name="Antonio M."/>
            <person name="Oren A."/>
            <person name="Chaudhuri R.R."/>
            <person name="La Ragione R."/>
            <person name="Hildebrand F."/>
            <person name="Pallen M.J."/>
        </authorList>
    </citation>
    <scope>NUCLEOTIDE SEQUENCE</scope>
    <source>
        <strain evidence="2">CHK195-9823</strain>
    </source>
</reference>
<accession>A0A9D1PDD3</accession>
<dbReference type="CDD" id="cd03309">
    <property type="entry name" value="CmuC_like"/>
    <property type="match status" value="1"/>
</dbReference>
<reference evidence="2" key="2">
    <citation type="submission" date="2021-04" db="EMBL/GenBank/DDBJ databases">
        <authorList>
            <person name="Gilroy R."/>
        </authorList>
    </citation>
    <scope>NUCLEOTIDE SEQUENCE</scope>
    <source>
        <strain evidence="2">CHK195-9823</strain>
    </source>
</reference>
<dbReference type="PANTHER" id="PTHR47099:SF1">
    <property type="entry name" value="METHYLCOBAMIDE:COM METHYLTRANSFERASE MTBA"/>
    <property type="match status" value="1"/>
</dbReference>
<name>A0A9D1PDD3_9FIRM</name>
<evidence type="ECO:0000313" key="3">
    <source>
        <dbReference type="Proteomes" id="UP000886814"/>
    </source>
</evidence>
<feature type="domain" description="Uroporphyrinogen decarboxylase (URO-D)" evidence="1">
    <location>
        <begin position="53"/>
        <end position="298"/>
    </location>
</feature>
<proteinExistence type="predicted"/>
<dbReference type="Proteomes" id="UP000886814">
    <property type="component" value="Unassembled WGS sequence"/>
</dbReference>